<name>A0A3N1X5U8_9FIRM</name>
<dbReference type="InterPro" id="IPR014710">
    <property type="entry name" value="RmlC-like_jellyroll"/>
</dbReference>
<dbReference type="Gene3D" id="2.60.120.10">
    <property type="entry name" value="Jelly Rolls"/>
    <property type="match status" value="1"/>
</dbReference>
<organism evidence="8 9">
    <name type="scientific">Mobilisporobacter senegalensis</name>
    <dbReference type="NCBI Taxonomy" id="1329262"/>
    <lineage>
        <taxon>Bacteria</taxon>
        <taxon>Bacillati</taxon>
        <taxon>Bacillota</taxon>
        <taxon>Clostridia</taxon>
        <taxon>Lachnospirales</taxon>
        <taxon>Lachnospiraceae</taxon>
        <taxon>Mobilisporobacter</taxon>
    </lineage>
</organism>
<keyword evidence="8" id="KW-0413">Isomerase</keyword>
<evidence type="ECO:0000313" key="9">
    <source>
        <dbReference type="Proteomes" id="UP000273083"/>
    </source>
</evidence>
<dbReference type="AlphaFoldDB" id="A0A3N1X5U8"/>
<evidence type="ECO:0000256" key="5">
    <source>
        <dbReference type="ARBA" id="ARBA00023152"/>
    </source>
</evidence>
<dbReference type="OrthoDB" id="1647241at2"/>
<dbReference type="InterPro" id="IPR011051">
    <property type="entry name" value="RmlC_Cupin_sf"/>
</dbReference>
<proteinExistence type="inferred from homology"/>
<accession>A0A3N1X5U8</accession>
<dbReference type="UniPathway" id="UPA00109">
    <property type="reaction ID" value="UER00181"/>
</dbReference>
<evidence type="ECO:0000256" key="6">
    <source>
        <dbReference type="ARBA" id="ARBA00029321"/>
    </source>
</evidence>
<evidence type="ECO:0000256" key="4">
    <source>
        <dbReference type="ARBA" id="ARBA00022432"/>
    </source>
</evidence>
<dbReference type="SUPFAM" id="SSF51182">
    <property type="entry name" value="RmlC-like cupins"/>
    <property type="match status" value="1"/>
</dbReference>
<dbReference type="GO" id="GO:0004347">
    <property type="term" value="F:glucose-6-phosphate isomerase activity"/>
    <property type="evidence" value="ECO:0007669"/>
    <property type="project" value="UniProtKB-EC"/>
</dbReference>
<evidence type="ECO:0000313" key="8">
    <source>
        <dbReference type="EMBL" id="ROR22160.1"/>
    </source>
</evidence>
<comment type="similarity">
    <text evidence="2">Belongs to the archaeal-type GPI family.</text>
</comment>
<dbReference type="Pfam" id="PF06560">
    <property type="entry name" value="GPI"/>
    <property type="match status" value="1"/>
</dbReference>
<dbReference type="EC" id="5.3.1.9" evidence="3"/>
<comment type="pathway">
    <text evidence="1">Carbohydrate degradation; glycolysis; D-glyceraldehyde 3-phosphate and glycerone phosphate from D-glucose: step 2/4.</text>
</comment>
<evidence type="ECO:0000256" key="1">
    <source>
        <dbReference type="ARBA" id="ARBA00004926"/>
    </source>
</evidence>
<comment type="catalytic activity">
    <reaction evidence="6">
        <text>alpha-D-glucose 6-phosphate = beta-D-fructose 6-phosphate</text>
        <dbReference type="Rhea" id="RHEA:11816"/>
        <dbReference type="ChEBI" id="CHEBI:57634"/>
        <dbReference type="ChEBI" id="CHEBI:58225"/>
        <dbReference type="EC" id="5.3.1.9"/>
    </reaction>
</comment>
<reference evidence="8 9" key="1">
    <citation type="submission" date="2018-11" db="EMBL/GenBank/DDBJ databases">
        <title>Genomic Encyclopedia of Type Strains, Phase IV (KMG-IV): sequencing the most valuable type-strain genomes for metagenomic binning, comparative biology and taxonomic classification.</title>
        <authorList>
            <person name="Goeker M."/>
        </authorList>
    </citation>
    <scope>NUCLEOTIDE SEQUENCE [LARGE SCALE GENOMIC DNA]</scope>
    <source>
        <strain evidence="8 9">DSM 26537</strain>
    </source>
</reference>
<dbReference type="EMBL" id="RJVG01000016">
    <property type="protein sequence ID" value="ROR22160.1"/>
    <property type="molecule type" value="Genomic_DNA"/>
</dbReference>
<feature type="domain" description="Glucose-6-phosphate isomerase prokaryote" evidence="7">
    <location>
        <begin position="51"/>
        <end position="204"/>
    </location>
</feature>
<dbReference type="RefSeq" id="WP_123610873.1">
    <property type="nucleotide sequence ID" value="NZ_RJVG01000016.1"/>
</dbReference>
<evidence type="ECO:0000256" key="2">
    <source>
        <dbReference type="ARBA" id="ARBA00006542"/>
    </source>
</evidence>
<keyword evidence="5" id="KW-0324">Glycolysis</keyword>
<dbReference type="InterPro" id="IPR010551">
    <property type="entry name" value="G6P_isomerase_prok"/>
</dbReference>
<gene>
    <name evidence="8" type="ORF">EDD66_11643</name>
</gene>
<sequence length="258" mass="29116">MEFNPGFDIEAKESPLNFQYGDQVFGAKPELRTIDAVRKSLKNPFAKGPKVLYCISMDVGEKKDLPLMKKRNLLFGAVTYAAGVVGDEPVRSQGHIHAISSSCNDSTCEVYEIWDGEAYIYMQESGKDDAGECYGVHAKAGDVVIVPPGWVHATVNGNIHKNMTFGAWCVRDYGFDYEDVRAHNGIAFFPIVKDDEIVWEFNKKYSSGNITIKEAREYPEFEIEKGKPIYTQFQENPDKFLFVSKPAIAKEIWESMKI</sequence>
<evidence type="ECO:0000259" key="7">
    <source>
        <dbReference type="Pfam" id="PF06560"/>
    </source>
</evidence>
<dbReference type="GO" id="GO:0005737">
    <property type="term" value="C:cytoplasm"/>
    <property type="evidence" value="ECO:0007669"/>
    <property type="project" value="InterPro"/>
</dbReference>
<dbReference type="GO" id="GO:0006094">
    <property type="term" value="P:gluconeogenesis"/>
    <property type="evidence" value="ECO:0007669"/>
    <property type="project" value="UniProtKB-KW"/>
</dbReference>
<keyword evidence="4" id="KW-0312">Gluconeogenesis</keyword>
<comment type="caution">
    <text evidence="8">The sequence shown here is derived from an EMBL/GenBank/DDBJ whole genome shotgun (WGS) entry which is preliminary data.</text>
</comment>
<evidence type="ECO:0000256" key="3">
    <source>
        <dbReference type="ARBA" id="ARBA00011952"/>
    </source>
</evidence>
<dbReference type="GO" id="GO:0006096">
    <property type="term" value="P:glycolytic process"/>
    <property type="evidence" value="ECO:0007669"/>
    <property type="project" value="UniProtKB-UniPathway"/>
</dbReference>
<dbReference type="Proteomes" id="UP000273083">
    <property type="component" value="Unassembled WGS sequence"/>
</dbReference>
<keyword evidence="9" id="KW-1185">Reference proteome</keyword>
<protein>
    <recommendedName>
        <fullName evidence="3">glucose-6-phosphate isomerase</fullName>
        <ecNumber evidence="3">5.3.1.9</ecNumber>
    </recommendedName>
</protein>